<evidence type="ECO:0000259" key="5">
    <source>
        <dbReference type="SMART" id="SM00732"/>
    </source>
</evidence>
<dbReference type="InterPro" id="IPR037027">
    <property type="entry name" value="YqgF/RNaseH-like_dom_sf"/>
</dbReference>
<dbReference type="EMBL" id="CAEZZZ010000002">
    <property type="protein sequence ID" value="CAB4770358.1"/>
    <property type="molecule type" value="Genomic_DNA"/>
</dbReference>
<evidence type="ECO:0000313" key="13">
    <source>
        <dbReference type="EMBL" id="CAB5004784.1"/>
    </source>
</evidence>
<dbReference type="GO" id="GO:0016787">
    <property type="term" value="F:hydrolase activity"/>
    <property type="evidence" value="ECO:0007669"/>
    <property type="project" value="UniProtKB-KW"/>
</dbReference>
<dbReference type="EMBL" id="CAFAAR010000001">
    <property type="protein sequence ID" value="CAB4793713.1"/>
    <property type="molecule type" value="Genomic_DNA"/>
</dbReference>
<dbReference type="EMBL" id="CAEZWS010000003">
    <property type="protein sequence ID" value="CAB4655906.1"/>
    <property type="molecule type" value="Genomic_DNA"/>
</dbReference>
<gene>
    <name evidence="6" type="ORF">UFOPK2288_00107</name>
    <name evidence="7" type="ORF">UFOPK2589_00428</name>
    <name evidence="8" type="ORF">UFOPK2931_00110</name>
    <name evidence="9" type="ORF">UFOPK3056_00029</name>
    <name evidence="10" type="ORF">UFOPK3287_00083</name>
    <name evidence="11" type="ORF">UFOPK3558_00106</name>
    <name evidence="12" type="ORF">UFOPK3916_00304</name>
    <name evidence="13" type="ORF">UFOPK4074_00288</name>
</gene>
<keyword evidence="3" id="KW-0540">Nuclease</keyword>
<protein>
    <submittedName>
        <fullName evidence="11">Unannotated protein</fullName>
    </submittedName>
</protein>
<evidence type="ECO:0000256" key="1">
    <source>
        <dbReference type="ARBA" id="ARBA00022490"/>
    </source>
</evidence>
<dbReference type="GO" id="GO:0004518">
    <property type="term" value="F:nuclease activity"/>
    <property type="evidence" value="ECO:0007669"/>
    <property type="project" value="UniProtKB-KW"/>
</dbReference>
<keyword evidence="2" id="KW-0690">Ribosome biogenesis</keyword>
<dbReference type="AlphaFoldDB" id="A0A6J7FG45"/>
<evidence type="ECO:0000313" key="12">
    <source>
        <dbReference type="EMBL" id="CAB4969860.1"/>
    </source>
</evidence>
<feature type="domain" description="YqgF/RNase H-like" evidence="5">
    <location>
        <begin position="4"/>
        <end position="103"/>
    </location>
</feature>
<dbReference type="SUPFAM" id="SSF53098">
    <property type="entry name" value="Ribonuclease H-like"/>
    <property type="match status" value="1"/>
</dbReference>
<proteinExistence type="inferred from homology"/>
<organism evidence="11">
    <name type="scientific">freshwater metagenome</name>
    <dbReference type="NCBI Taxonomy" id="449393"/>
    <lineage>
        <taxon>unclassified sequences</taxon>
        <taxon>metagenomes</taxon>
        <taxon>ecological metagenomes</taxon>
    </lineage>
</organism>
<dbReference type="SMART" id="SM00732">
    <property type="entry name" value="YqgFc"/>
    <property type="match status" value="1"/>
</dbReference>
<evidence type="ECO:0000313" key="7">
    <source>
        <dbReference type="EMBL" id="CAB4693716.1"/>
    </source>
</evidence>
<keyword evidence="4" id="KW-0378">Hydrolase</keyword>
<evidence type="ECO:0000256" key="4">
    <source>
        <dbReference type="ARBA" id="ARBA00022801"/>
    </source>
</evidence>
<sequence length="144" mass="16123">MRKGRRLAFDYGDVRIGVAVSDQEAILASAVTTLQAQDEHLWVKILDLIDEYQPIEIYVGNPVHLSGSSSESSAKAKDFAQEITTRFKTSTVLIDERMSTVSAQGQLRTSGKNSREMKEMIDQVAAVAILEQGMEIERHRDRLQ</sequence>
<dbReference type="CDD" id="cd16964">
    <property type="entry name" value="YqgF"/>
    <property type="match status" value="1"/>
</dbReference>
<keyword evidence="1" id="KW-0963">Cytoplasm</keyword>
<dbReference type="PANTHER" id="PTHR33317:SF4">
    <property type="entry name" value="POLYNUCLEOTIDYL TRANSFERASE, RIBONUCLEASE H-LIKE SUPERFAMILY PROTEIN"/>
    <property type="match status" value="1"/>
</dbReference>
<dbReference type="GO" id="GO:0000967">
    <property type="term" value="P:rRNA 5'-end processing"/>
    <property type="evidence" value="ECO:0007669"/>
    <property type="project" value="TreeGrafter"/>
</dbReference>
<evidence type="ECO:0000313" key="11">
    <source>
        <dbReference type="EMBL" id="CAB4891379.1"/>
    </source>
</evidence>
<dbReference type="EMBL" id="CAFBPG010000013">
    <property type="protein sequence ID" value="CAB5004784.1"/>
    <property type="molecule type" value="Genomic_DNA"/>
</dbReference>
<dbReference type="InterPro" id="IPR006641">
    <property type="entry name" value="YqgF/RNaseH-like_dom"/>
</dbReference>
<dbReference type="EMBL" id="CAEZXT010000017">
    <property type="protein sequence ID" value="CAB4693716.1"/>
    <property type="molecule type" value="Genomic_DNA"/>
</dbReference>
<dbReference type="InterPro" id="IPR012337">
    <property type="entry name" value="RNaseH-like_sf"/>
</dbReference>
<dbReference type="EMBL" id="CAFBOE010000012">
    <property type="protein sequence ID" value="CAB4969860.1"/>
    <property type="molecule type" value="Genomic_DNA"/>
</dbReference>
<dbReference type="GO" id="GO:0005829">
    <property type="term" value="C:cytosol"/>
    <property type="evidence" value="ECO:0007669"/>
    <property type="project" value="TreeGrafter"/>
</dbReference>
<evidence type="ECO:0000313" key="6">
    <source>
        <dbReference type="EMBL" id="CAB4655906.1"/>
    </source>
</evidence>
<evidence type="ECO:0000313" key="9">
    <source>
        <dbReference type="EMBL" id="CAB4793713.1"/>
    </source>
</evidence>
<dbReference type="NCBIfam" id="TIGR00250">
    <property type="entry name" value="RNAse_H_YqgF"/>
    <property type="match status" value="1"/>
</dbReference>
<dbReference type="HAMAP" id="MF_00651">
    <property type="entry name" value="Nuclease_YqgF"/>
    <property type="match status" value="1"/>
</dbReference>
<accession>A0A6J7FG45</accession>
<reference evidence="11" key="1">
    <citation type="submission" date="2020-05" db="EMBL/GenBank/DDBJ databases">
        <authorList>
            <person name="Chiriac C."/>
            <person name="Salcher M."/>
            <person name="Ghai R."/>
            <person name="Kavagutti S V."/>
        </authorList>
    </citation>
    <scope>NUCLEOTIDE SEQUENCE</scope>
</reference>
<dbReference type="EMBL" id="CAFBJH010000002">
    <property type="protein sequence ID" value="CAB4847205.1"/>
    <property type="molecule type" value="Genomic_DNA"/>
</dbReference>
<dbReference type="InterPro" id="IPR005227">
    <property type="entry name" value="YqgF"/>
</dbReference>
<evidence type="ECO:0000313" key="8">
    <source>
        <dbReference type="EMBL" id="CAB4770358.1"/>
    </source>
</evidence>
<evidence type="ECO:0000256" key="3">
    <source>
        <dbReference type="ARBA" id="ARBA00022722"/>
    </source>
</evidence>
<evidence type="ECO:0000313" key="10">
    <source>
        <dbReference type="EMBL" id="CAB4847205.1"/>
    </source>
</evidence>
<dbReference type="EMBL" id="CAFBMI010000004">
    <property type="protein sequence ID" value="CAB4891379.1"/>
    <property type="molecule type" value="Genomic_DNA"/>
</dbReference>
<name>A0A6J7FG45_9ZZZZ</name>
<dbReference type="Pfam" id="PF03652">
    <property type="entry name" value="RuvX"/>
    <property type="match status" value="1"/>
</dbReference>
<evidence type="ECO:0000256" key="2">
    <source>
        <dbReference type="ARBA" id="ARBA00022517"/>
    </source>
</evidence>
<dbReference type="Gene3D" id="3.30.420.140">
    <property type="entry name" value="YqgF/RNase H-like domain"/>
    <property type="match status" value="1"/>
</dbReference>
<dbReference type="PANTHER" id="PTHR33317">
    <property type="entry name" value="POLYNUCLEOTIDYL TRANSFERASE, RIBONUCLEASE H-LIKE SUPERFAMILY PROTEIN"/>
    <property type="match status" value="1"/>
</dbReference>